<dbReference type="EMBL" id="MF041812">
    <property type="protein sequence ID" value="ASK12209.1"/>
    <property type="molecule type" value="Genomic_RNA"/>
</dbReference>
<evidence type="ECO:0000313" key="2">
    <source>
        <dbReference type="EMBL" id="ASK12209.1"/>
    </source>
</evidence>
<gene>
    <name evidence="2" type="primary">ORF2</name>
</gene>
<feature type="compositionally biased region" description="Polar residues" evidence="1">
    <location>
        <begin position="260"/>
        <end position="269"/>
    </location>
</feature>
<dbReference type="KEGG" id="vg:33867873"/>
<name>A0A220QTH0_9VIRU</name>
<proteinExistence type="predicted"/>
<feature type="compositionally biased region" description="Low complexity" evidence="1">
    <location>
        <begin position="247"/>
        <end position="259"/>
    </location>
</feature>
<evidence type="ECO:0000313" key="3">
    <source>
        <dbReference type="Proteomes" id="UP000217308"/>
    </source>
</evidence>
<feature type="region of interest" description="Disordered" evidence="1">
    <location>
        <begin position="247"/>
        <end position="269"/>
    </location>
</feature>
<protein>
    <submittedName>
        <fullName evidence="2">Uncharacterized protein</fullName>
    </submittedName>
</protein>
<dbReference type="OrthoDB" id="39306at10239"/>
<dbReference type="Proteomes" id="UP000217308">
    <property type="component" value="Segment"/>
</dbReference>
<dbReference type="RefSeq" id="YP_009407939.1">
    <property type="nucleotide sequence ID" value="NC_035456.1"/>
</dbReference>
<keyword evidence="3" id="KW-1185">Reference proteome</keyword>
<accession>A0A220QTH0</accession>
<dbReference type="GeneID" id="33867873"/>
<organism evidence="2 3">
    <name type="scientific">Lasius niger virus 1</name>
    <dbReference type="NCBI Taxonomy" id="2018503"/>
    <lineage>
        <taxon>Viruses</taxon>
        <taxon>Riboviria</taxon>
        <taxon>Orthornavirae</taxon>
        <taxon>Pisuviricota</taxon>
        <taxon>Pisoniviricetes</taxon>
        <taxon>Picornavirales</taxon>
        <taxon>Polycipiviridae</taxon>
        <taxon>Sopolycivirus</taxon>
        <taxon>Sopolycivirus gammalasii</taxon>
    </lineage>
</organism>
<sequence length="269" mass="27282">MNGIPSTSASFGSQHLSSAVDPSLSFLSNPMGISFFGNSNYGTPNQIFNKGSNSLSSDAAANTYIGSSASDSRQLDALWGIGDDNPIIDDDQKALDDYDASKSDPSFNYGPGEESAAIDTDIPIETGIAEGAEIASAGTPWGLAALINQQVGQSVNSAITTGQENISSQDYMSNINQHGVNVGLNASLIQNQQQQTIKAGSAGGGIGSIFGPLGALIGHAVAGTVQANPDLFNTAASSSGWINPTDTTAANSASAAAPTGDSTMQDNVD</sequence>
<reference evidence="3" key="1">
    <citation type="submission" date="2017-05" db="EMBL/GenBank/DDBJ databases">
        <title>Polycipiviridae: a proposed new family of polycistronic picorna-like RNA viruses.</title>
        <authorList>
            <person name="Olendraite I."/>
            <person name="Lukhovitskaya N.I."/>
            <person name="Porter S.D."/>
            <person name="Valles S.M."/>
            <person name="Firth A.E."/>
        </authorList>
    </citation>
    <scope>NUCLEOTIDE SEQUENCE [LARGE SCALE GENOMIC DNA]</scope>
</reference>
<evidence type="ECO:0000256" key="1">
    <source>
        <dbReference type="SAM" id="MobiDB-lite"/>
    </source>
</evidence>